<name>A0A6P2C0I7_9ACTN</name>
<keyword evidence="4" id="KW-0067">ATP-binding</keyword>
<organism evidence="10 11">
    <name type="scientific">Trebonia kvetii</name>
    <dbReference type="NCBI Taxonomy" id="2480626"/>
    <lineage>
        <taxon>Bacteria</taxon>
        <taxon>Bacillati</taxon>
        <taxon>Actinomycetota</taxon>
        <taxon>Actinomycetes</taxon>
        <taxon>Streptosporangiales</taxon>
        <taxon>Treboniaceae</taxon>
        <taxon>Trebonia</taxon>
    </lineage>
</organism>
<dbReference type="EMBL" id="RPFW01000002">
    <property type="protein sequence ID" value="TVZ04902.1"/>
    <property type="molecule type" value="Genomic_DNA"/>
</dbReference>
<dbReference type="InterPro" id="IPR036640">
    <property type="entry name" value="ABC1_TM_sf"/>
</dbReference>
<dbReference type="GO" id="GO:0042883">
    <property type="term" value="P:cysteine transport"/>
    <property type="evidence" value="ECO:0007669"/>
    <property type="project" value="InterPro"/>
</dbReference>
<dbReference type="OrthoDB" id="9806127at2"/>
<gene>
    <name evidence="10" type="primary">cydD</name>
    <name evidence="10" type="ORF">EAS64_09685</name>
</gene>
<feature type="transmembrane region" description="Helical" evidence="7">
    <location>
        <begin position="250"/>
        <end position="270"/>
    </location>
</feature>
<feature type="transmembrane region" description="Helical" evidence="7">
    <location>
        <begin position="55"/>
        <end position="76"/>
    </location>
</feature>
<keyword evidence="2 7" id="KW-0812">Transmembrane</keyword>
<dbReference type="SUPFAM" id="SSF52540">
    <property type="entry name" value="P-loop containing nucleoside triphosphate hydrolases"/>
    <property type="match status" value="1"/>
</dbReference>
<dbReference type="Gene3D" id="1.20.1560.10">
    <property type="entry name" value="ABC transporter type 1, transmembrane domain"/>
    <property type="match status" value="1"/>
</dbReference>
<dbReference type="Pfam" id="PF00664">
    <property type="entry name" value="ABC_membrane"/>
    <property type="match status" value="1"/>
</dbReference>
<dbReference type="Gene3D" id="3.40.50.300">
    <property type="entry name" value="P-loop containing nucleotide triphosphate hydrolases"/>
    <property type="match status" value="1"/>
</dbReference>
<protein>
    <submittedName>
        <fullName evidence="10">Thiol reductant ABC exporter subunit CydD</fullName>
    </submittedName>
</protein>
<evidence type="ECO:0000256" key="2">
    <source>
        <dbReference type="ARBA" id="ARBA00022692"/>
    </source>
</evidence>
<dbReference type="GO" id="GO:0016887">
    <property type="term" value="F:ATP hydrolysis activity"/>
    <property type="evidence" value="ECO:0007669"/>
    <property type="project" value="InterPro"/>
</dbReference>
<keyword evidence="3" id="KW-0547">Nucleotide-binding</keyword>
<evidence type="ECO:0000256" key="7">
    <source>
        <dbReference type="SAM" id="Phobius"/>
    </source>
</evidence>
<dbReference type="GO" id="GO:0005886">
    <property type="term" value="C:plasma membrane"/>
    <property type="evidence" value="ECO:0007669"/>
    <property type="project" value="UniProtKB-SubCell"/>
</dbReference>
<dbReference type="Proteomes" id="UP000460272">
    <property type="component" value="Unassembled WGS sequence"/>
</dbReference>
<dbReference type="PANTHER" id="PTHR24221:SF590">
    <property type="entry name" value="COMPONENT LINKED WITH THE ASSEMBLY OF CYTOCHROME' TRANSPORT TRANSMEMBRANE ATP-BINDING PROTEIN ABC TRANSPORTER CYDD-RELATED"/>
    <property type="match status" value="1"/>
</dbReference>
<dbReference type="AlphaFoldDB" id="A0A6P2C0I7"/>
<proteinExistence type="predicted"/>
<accession>A0A6P2C0I7</accession>
<dbReference type="GO" id="GO:0005524">
    <property type="term" value="F:ATP binding"/>
    <property type="evidence" value="ECO:0007669"/>
    <property type="project" value="UniProtKB-KW"/>
</dbReference>
<evidence type="ECO:0000313" key="11">
    <source>
        <dbReference type="Proteomes" id="UP000460272"/>
    </source>
</evidence>
<evidence type="ECO:0000313" key="10">
    <source>
        <dbReference type="EMBL" id="TVZ04902.1"/>
    </source>
</evidence>
<dbReference type="PROSITE" id="PS00211">
    <property type="entry name" value="ABC_TRANSPORTER_1"/>
    <property type="match status" value="1"/>
</dbReference>
<dbReference type="InterPro" id="IPR003593">
    <property type="entry name" value="AAA+_ATPase"/>
</dbReference>
<feature type="transmembrane region" description="Helical" evidence="7">
    <location>
        <begin position="21"/>
        <end position="49"/>
    </location>
</feature>
<dbReference type="InterPro" id="IPR003439">
    <property type="entry name" value="ABC_transporter-like_ATP-bd"/>
</dbReference>
<dbReference type="RefSeq" id="WP_145852608.1">
    <property type="nucleotide sequence ID" value="NZ_RPFW01000002.1"/>
</dbReference>
<feature type="domain" description="ABC transporter" evidence="8">
    <location>
        <begin position="357"/>
        <end position="570"/>
    </location>
</feature>
<evidence type="ECO:0000259" key="8">
    <source>
        <dbReference type="PROSITE" id="PS50893"/>
    </source>
</evidence>
<dbReference type="GO" id="GO:0140359">
    <property type="term" value="F:ABC-type transporter activity"/>
    <property type="evidence" value="ECO:0007669"/>
    <property type="project" value="InterPro"/>
</dbReference>
<evidence type="ECO:0000259" key="9">
    <source>
        <dbReference type="PROSITE" id="PS50929"/>
    </source>
</evidence>
<dbReference type="InterPro" id="IPR039421">
    <property type="entry name" value="Type_1_exporter"/>
</dbReference>
<dbReference type="InterPro" id="IPR014216">
    <property type="entry name" value="ABC_transptr_CydD"/>
</dbReference>
<reference evidence="10 11" key="1">
    <citation type="submission" date="2018-11" db="EMBL/GenBank/DDBJ databases">
        <title>Trebonia kvetii gen.nov., sp.nov., a novel acidophilic actinobacterium, and proposal of the new actinobacterial family Treboniaceae fam. nov.</title>
        <authorList>
            <person name="Rapoport D."/>
            <person name="Sagova-Mareckova M."/>
            <person name="Sedlacek I."/>
            <person name="Provaznik J."/>
            <person name="Kralova S."/>
            <person name="Pavlinic D."/>
            <person name="Benes V."/>
            <person name="Kopecky J."/>
        </authorList>
    </citation>
    <scope>NUCLEOTIDE SEQUENCE [LARGE SCALE GENOMIC DNA]</scope>
    <source>
        <strain evidence="10 11">15Tr583</strain>
    </source>
</reference>
<evidence type="ECO:0000256" key="3">
    <source>
        <dbReference type="ARBA" id="ARBA00022741"/>
    </source>
</evidence>
<dbReference type="SUPFAM" id="SSF90123">
    <property type="entry name" value="ABC transporter transmembrane region"/>
    <property type="match status" value="1"/>
</dbReference>
<dbReference type="InterPro" id="IPR027417">
    <property type="entry name" value="P-loop_NTPase"/>
</dbReference>
<dbReference type="CDD" id="cd18584">
    <property type="entry name" value="ABC_6TM_AarD_CydD"/>
    <property type="match status" value="1"/>
</dbReference>
<dbReference type="PANTHER" id="PTHR24221">
    <property type="entry name" value="ATP-BINDING CASSETTE SUB-FAMILY B"/>
    <property type="match status" value="1"/>
</dbReference>
<sequence length="574" mass="58645">MRPLDPRLLRYAGGARAPIGALAGVGLVTAGLTIVQAWLLATVIARVFIDKATLSAAALIALAAVTTGRVVTAWAAQALAHRAAATARSQLRGALLARIVALGPGWRRGRGRDAGQAAGGIRDAAGLTQLATVGLDGLDSYFTSYLPALMLAIAVPVAVLVTIAVADPLSGVTVAVTLPLVPLFGALIGMVTGQHAKRRLNALANLAHHFHDVVSGLPTLRVFGRAGAQRSRIEQVTGEYRRATMATLRLAFLSSLALELIATMSVALVATEIGLRLAYGHLDLRTGLLVLILAPEAYLPLRALGTQFHATADGLAAASEVFTLLETPASADMPASNVPAVPDACLTAVSAADGAVIRVNGVSVRHEGRAVPAPHAATFRIVPGRLTVLTGPSGCGKSTLLSVLLGFTEPSAGSVTSSPLAGDAVTQGAVAAAWLPQEPTLFAGTVAENIRLGWPDAPDEAVADAARGAALDDVDLARVLGERGAGLSSGQRRRVALARALLPAAPLLLLDEPTAGLDARREAVVIATCCRHAAAGRAVLVVSHRPAVIAAADEVVDIGAPAQPHGPMPTGARR</sequence>
<evidence type="ECO:0000256" key="4">
    <source>
        <dbReference type="ARBA" id="ARBA00022840"/>
    </source>
</evidence>
<comment type="caution">
    <text evidence="10">The sequence shown here is derived from an EMBL/GenBank/DDBJ whole genome shotgun (WGS) entry which is preliminary data.</text>
</comment>
<evidence type="ECO:0000256" key="6">
    <source>
        <dbReference type="ARBA" id="ARBA00023136"/>
    </source>
</evidence>
<dbReference type="Pfam" id="PF00005">
    <property type="entry name" value="ABC_tran"/>
    <property type="match status" value="1"/>
</dbReference>
<feature type="domain" description="ABC transmembrane type-1" evidence="9">
    <location>
        <begin position="26"/>
        <end position="313"/>
    </location>
</feature>
<dbReference type="PROSITE" id="PS50893">
    <property type="entry name" value="ABC_TRANSPORTER_2"/>
    <property type="match status" value="1"/>
</dbReference>
<dbReference type="SMART" id="SM00382">
    <property type="entry name" value="AAA"/>
    <property type="match status" value="1"/>
</dbReference>
<feature type="transmembrane region" description="Helical" evidence="7">
    <location>
        <begin position="145"/>
        <end position="166"/>
    </location>
</feature>
<evidence type="ECO:0000256" key="1">
    <source>
        <dbReference type="ARBA" id="ARBA00004651"/>
    </source>
</evidence>
<feature type="transmembrane region" description="Helical" evidence="7">
    <location>
        <begin position="172"/>
        <end position="191"/>
    </location>
</feature>
<keyword evidence="5 7" id="KW-1133">Transmembrane helix</keyword>
<keyword evidence="11" id="KW-1185">Reference proteome</keyword>
<dbReference type="NCBIfam" id="TIGR02857">
    <property type="entry name" value="CydD"/>
    <property type="match status" value="1"/>
</dbReference>
<keyword evidence="6 7" id="KW-0472">Membrane</keyword>
<dbReference type="InterPro" id="IPR011527">
    <property type="entry name" value="ABC1_TM_dom"/>
</dbReference>
<comment type="subcellular location">
    <subcellularLocation>
        <location evidence="1">Cell membrane</location>
        <topology evidence="1">Multi-pass membrane protein</topology>
    </subcellularLocation>
</comment>
<dbReference type="PROSITE" id="PS50929">
    <property type="entry name" value="ABC_TM1F"/>
    <property type="match status" value="1"/>
</dbReference>
<evidence type="ECO:0000256" key="5">
    <source>
        <dbReference type="ARBA" id="ARBA00022989"/>
    </source>
</evidence>
<dbReference type="InterPro" id="IPR017871">
    <property type="entry name" value="ABC_transporter-like_CS"/>
</dbReference>